<accession>A0A3P3W9J0</accession>
<evidence type="ECO:0000313" key="2">
    <source>
        <dbReference type="Proteomes" id="UP000271937"/>
    </source>
</evidence>
<proteinExistence type="predicted"/>
<keyword evidence="2" id="KW-1185">Reference proteome</keyword>
<evidence type="ECO:0000313" key="1">
    <source>
        <dbReference type="EMBL" id="RRJ91098.1"/>
    </source>
</evidence>
<dbReference type="OrthoDB" id="1427655at2"/>
<dbReference type="RefSeq" id="WP_125012781.1">
    <property type="nucleotide sequence ID" value="NZ_RQVR01000009.1"/>
</dbReference>
<reference evidence="1 2" key="1">
    <citation type="submission" date="2018-11" db="EMBL/GenBank/DDBJ databases">
        <title>Flavobacterium sp. nov., YIM 102600 draft genome.</title>
        <authorList>
            <person name="Li G."/>
            <person name="Jiang Y."/>
        </authorList>
    </citation>
    <scope>NUCLEOTIDE SEQUENCE [LARGE SCALE GENOMIC DNA]</scope>
    <source>
        <strain evidence="1 2">YIM 102600</strain>
    </source>
</reference>
<dbReference type="Proteomes" id="UP000271937">
    <property type="component" value="Unassembled WGS sequence"/>
</dbReference>
<protein>
    <recommendedName>
        <fullName evidence="3">Carboxypeptidase-like regulatory domain-containing protein</fullName>
    </recommendedName>
</protein>
<dbReference type="AlphaFoldDB" id="A0A3P3W9J0"/>
<name>A0A3P3W9J0_9FLAO</name>
<evidence type="ECO:0008006" key="3">
    <source>
        <dbReference type="Google" id="ProtNLM"/>
    </source>
</evidence>
<organism evidence="1 2">
    <name type="scientific">Flavobacterium macacae</name>
    <dbReference type="NCBI Taxonomy" id="2488993"/>
    <lineage>
        <taxon>Bacteria</taxon>
        <taxon>Pseudomonadati</taxon>
        <taxon>Bacteroidota</taxon>
        <taxon>Flavobacteriia</taxon>
        <taxon>Flavobacteriales</taxon>
        <taxon>Flavobacteriaceae</taxon>
        <taxon>Flavobacterium</taxon>
    </lineage>
</organism>
<dbReference type="EMBL" id="RQVR01000009">
    <property type="protein sequence ID" value="RRJ91098.1"/>
    <property type="molecule type" value="Genomic_DNA"/>
</dbReference>
<gene>
    <name evidence="1" type="ORF">EG849_09160</name>
</gene>
<sequence length="228" mass="26350">MKKNKIIILTFFISYLNFAQEKLIKGKIIADGNNVEGINLMNLVNEKSTITNSNGEFSILVKEDDLLIFSAESFHYKRKLIDADDLKKDLIIIEMEPKPIEIPEVIVNQFSYLTAYNLGIINYIPRVYTVAERRMNSKVGTAADRKAQLEAEKKAMIVEKIERLFDDEYIVQTLKIDPDYVKAFKYYFSEDKAFAKVVNSKIEDDITLAIIEIAQKYNELQTEEIVKE</sequence>
<comment type="caution">
    <text evidence="1">The sequence shown here is derived from an EMBL/GenBank/DDBJ whole genome shotgun (WGS) entry which is preliminary data.</text>
</comment>